<dbReference type="PANTHER" id="PTHR37019:SF1">
    <property type="entry name" value="EXPERA DOMAIN-CONTAINING PROTEIN"/>
    <property type="match status" value="1"/>
</dbReference>
<keyword evidence="1" id="KW-1133">Transmembrane helix</keyword>
<feature type="domain" description="DUF7704" evidence="2">
    <location>
        <begin position="13"/>
        <end position="148"/>
    </location>
</feature>
<protein>
    <recommendedName>
        <fullName evidence="2">DUF7704 domain-containing protein</fullName>
    </recommendedName>
</protein>
<feature type="transmembrane region" description="Helical" evidence="1">
    <location>
        <begin position="21"/>
        <end position="42"/>
    </location>
</feature>
<dbReference type="Pfam" id="PF24803">
    <property type="entry name" value="DUF7704"/>
    <property type="match status" value="1"/>
</dbReference>
<accession>A0AAV9I4G2</accession>
<keyword evidence="4" id="KW-1185">Reference proteome</keyword>
<dbReference type="InterPro" id="IPR056121">
    <property type="entry name" value="DUF7704"/>
</dbReference>
<dbReference type="AlphaFoldDB" id="A0AAV9I4G2"/>
<proteinExistence type="predicted"/>
<sequence length="160" mass="18041">MGHSDQPVTKASTALPFFYRFVLLYLEPLFALNGAYLTIFTPSEYAASITHSTTNYLSENNYLYTQLGGAWLIFAFNEAVVLQLVDDLRVWKLLCWGMLVSDAVYHFSAVQSFGGWEQWSNFVAWGFFDWAVFASAVAPMLVRIGVVSELGVRKEKGKTQ</sequence>
<feature type="transmembrane region" description="Helical" evidence="1">
    <location>
        <begin position="122"/>
        <end position="146"/>
    </location>
</feature>
<feature type="transmembrane region" description="Helical" evidence="1">
    <location>
        <begin position="62"/>
        <end position="81"/>
    </location>
</feature>
<keyword evidence="1" id="KW-0812">Transmembrane</keyword>
<evidence type="ECO:0000313" key="3">
    <source>
        <dbReference type="EMBL" id="KAK4465846.1"/>
    </source>
</evidence>
<dbReference type="Proteomes" id="UP001321749">
    <property type="component" value="Unassembled WGS sequence"/>
</dbReference>
<reference evidence="3" key="1">
    <citation type="journal article" date="2023" name="Mol. Phylogenet. Evol.">
        <title>Genome-scale phylogeny and comparative genomics of the fungal order Sordariales.</title>
        <authorList>
            <person name="Hensen N."/>
            <person name="Bonometti L."/>
            <person name="Westerberg I."/>
            <person name="Brannstrom I.O."/>
            <person name="Guillou S."/>
            <person name="Cros-Aarteil S."/>
            <person name="Calhoun S."/>
            <person name="Haridas S."/>
            <person name="Kuo A."/>
            <person name="Mondo S."/>
            <person name="Pangilinan J."/>
            <person name="Riley R."/>
            <person name="LaButti K."/>
            <person name="Andreopoulos B."/>
            <person name="Lipzen A."/>
            <person name="Chen C."/>
            <person name="Yan M."/>
            <person name="Daum C."/>
            <person name="Ng V."/>
            <person name="Clum A."/>
            <person name="Steindorff A."/>
            <person name="Ohm R.A."/>
            <person name="Martin F."/>
            <person name="Silar P."/>
            <person name="Natvig D.O."/>
            <person name="Lalanne C."/>
            <person name="Gautier V."/>
            <person name="Ament-Velasquez S.L."/>
            <person name="Kruys A."/>
            <person name="Hutchinson M.I."/>
            <person name="Powell A.J."/>
            <person name="Barry K."/>
            <person name="Miller A.N."/>
            <person name="Grigoriev I.V."/>
            <person name="Debuchy R."/>
            <person name="Gladieux P."/>
            <person name="Hiltunen Thoren M."/>
            <person name="Johannesson H."/>
        </authorList>
    </citation>
    <scope>NUCLEOTIDE SEQUENCE</scope>
    <source>
        <strain evidence="3">PSN324</strain>
    </source>
</reference>
<feature type="transmembrane region" description="Helical" evidence="1">
    <location>
        <begin position="93"/>
        <end position="116"/>
    </location>
</feature>
<organism evidence="3 4">
    <name type="scientific">Cladorrhinum samala</name>
    <dbReference type="NCBI Taxonomy" id="585594"/>
    <lineage>
        <taxon>Eukaryota</taxon>
        <taxon>Fungi</taxon>
        <taxon>Dikarya</taxon>
        <taxon>Ascomycota</taxon>
        <taxon>Pezizomycotina</taxon>
        <taxon>Sordariomycetes</taxon>
        <taxon>Sordariomycetidae</taxon>
        <taxon>Sordariales</taxon>
        <taxon>Podosporaceae</taxon>
        <taxon>Cladorrhinum</taxon>
    </lineage>
</organism>
<dbReference type="PANTHER" id="PTHR37019">
    <property type="entry name" value="CHROMOSOME 1, WHOLE GENOME SHOTGUN SEQUENCE"/>
    <property type="match status" value="1"/>
</dbReference>
<reference evidence="3" key="2">
    <citation type="submission" date="2023-06" db="EMBL/GenBank/DDBJ databases">
        <authorList>
            <consortium name="Lawrence Berkeley National Laboratory"/>
            <person name="Mondo S.J."/>
            <person name="Hensen N."/>
            <person name="Bonometti L."/>
            <person name="Westerberg I."/>
            <person name="Brannstrom I.O."/>
            <person name="Guillou S."/>
            <person name="Cros-Aarteil S."/>
            <person name="Calhoun S."/>
            <person name="Haridas S."/>
            <person name="Kuo A."/>
            <person name="Pangilinan J."/>
            <person name="Riley R."/>
            <person name="Labutti K."/>
            <person name="Andreopoulos B."/>
            <person name="Lipzen A."/>
            <person name="Chen C."/>
            <person name="Yanf M."/>
            <person name="Daum C."/>
            <person name="Ng V."/>
            <person name="Clum A."/>
            <person name="Steindorff A."/>
            <person name="Ohm R."/>
            <person name="Martin F."/>
            <person name="Silar P."/>
            <person name="Natvig D."/>
            <person name="Lalanne C."/>
            <person name="Gautier V."/>
            <person name="Ament-Velasquez S.L."/>
            <person name="Kruys A."/>
            <person name="Hutchinson M.I."/>
            <person name="Powell A.J."/>
            <person name="Barry K."/>
            <person name="Miller A.N."/>
            <person name="Grigoriev I.V."/>
            <person name="Debuchy R."/>
            <person name="Gladieux P."/>
            <person name="Thoren M.H."/>
            <person name="Johannesson H."/>
        </authorList>
    </citation>
    <scope>NUCLEOTIDE SEQUENCE</scope>
    <source>
        <strain evidence="3">PSN324</strain>
    </source>
</reference>
<keyword evidence="1" id="KW-0472">Membrane</keyword>
<dbReference type="EMBL" id="MU864936">
    <property type="protein sequence ID" value="KAK4465846.1"/>
    <property type="molecule type" value="Genomic_DNA"/>
</dbReference>
<evidence type="ECO:0000256" key="1">
    <source>
        <dbReference type="SAM" id="Phobius"/>
    </source>
</evidence>
<gene>
    <name evidence="3" type="ORF">QBC42DRAFT_260524</name>
</gene>
<comment type="caution">
    <text evidence="3">The sequence shown here is derived from an EMBL/GenBank/DDBJ whole genome shotgun (WGS) entry which is preliminary data.</text>
</comment>
<evidence type="ECO:0000259" key="2">
    <source>
        <dbReference type="Pfam" id="PF24803"/>
    </source>
</evidence>
<name>A0AAV9I4G2_9PEZI</name>
<evidence type="ECO:0000313" key="4">
    <source>
        <dbReference type="Proteomes" id="UP001321749"/>
    </source>
</evidence>